<accession>N8YPR6</accession>
<dbReference type="RefSeq" id="WP_004831365.1">
    <property type="nucleotide sequence ID" value="NZ_KB849468.1"/>
</dbReference>
<feature type="signal peptide" evidence="1">
    <location>
        <begin position="1"/>
        <end position="19"/>
    </location>
</feature>
<evidence type="ECO:0000256" key="1">
    <source>
        <dbReference type="SAM" id="SignalP"/>
    </source>
</evidence>
<evidence type="ECO:0000313" key="2">
    <source>
        <dbReference type="EMBL" id="ENV21230.1"/>
    </source>
</evidence>
<dbReference type="Proteomes" id="UP000013270">
    <property type="component" value="Unassembled WGS sequence"/>
</dbReference>
<sequence length="46" mass="4827">MKNLFLVFGLLSVSNFANALTSISAYEAKAYVGKSVTVCGTLIGVK</sequence>
<protein>
    <recommendedName>
        <fullName evidence="4">DUF5666 domain-containing protein</fullName>
    </recommendedName>
</protein>
<organism evidence="2 3">
    <name type="scientific">Acinetobacter bereziniae NIPH 3</name>
    <dbReference type="NCBI Taxonomy" id="1217651"/>
    <lineage>
        <taxon>Bacteria</taxon>
        <taxon>Pseudomonadati</taxon>
        <taxon>Pseudomonadota</taxon>
        <taxon>Gammaproteobacteria</taxon>
        <taxon>Moraxellales</taxon>
        <taxon>Moraxellaceae</taxon>
        <taxon>Acinetobacter</taxon>
    </lineage>
</organism>
<reference evidence="2 3" key="1">
    <citation type="submission" date="2013-02" db="EMBL/GenBank/DDBJ databases">
        <title>The Genome Sequence of Acinetobacter bereziniae NIPH 3.</title>
        <authorList>
            <consortium name="The Broad Institute Genome Sequencing Platform"/>
            <consortium name="The Broad Institute Genome Sequencing Center for Infectious Disease"/>
            <person name="Cerqueira G."/>
            <person name="Feldgarden M."/>
            <person name="Courvalin P."/>
            <person name="Perichon B."/>
            <person name="Grillot-Courvalin C."/>
            <person name="Clermont D."/>
            <person name="Rocha E."/>
            <person name="Yoon E.-J."/>
            <person name="Nemec A."/>
            <person name="Walker B."/>
            <person name="Young S.K."/>
            <person name="Zeng Q."/>
            <person name="Gargeya S."/>
            <person name="Fitzgerald M."/>
            <person name="Haas B."/>
            <person name="Abouelleil A."/>
            <person name="Alvarado L."/>
            <person name="Arachchi H.M."/>
            <person name="Berlin A.M."/>
            <person name="Chapman S.B."/>
            <person name="Dewar J."/>
            <person name="Goldberg J."/>
            <person name="Griggs A."/>
            <person name="Gujja S."/>
            <person name="Hansen M."/>
            <person name="Howarth C."/>
            <person name="Imamovic A."/>
            <person name="Larimer J."/>
            <person name="McCowan C."/>
            <person name="Murphy C."/>
            <person name="Neiman D."/>
            <person name="Pearson M."/>
            <person name="Priest M."/>
            <person name="Roberts A."/>
            <person name="Saif S."/>
            <person name="Shea T."/>
            <person name="Sisk P."/>
            <person name="Sykes S."/>
            <person name="Wortman J."/>
            <person name="Nusbaum C."/>
            <person name="Birren B."/>
        </authorList>
    </citation>
    <scope>NUCLEOTIDE SEQUENCE [LARGE SCALE GENOMIC DNA]</scope>
    <source>
        <strain evidence="2 3">NIPH 3</strain>
    </source>
</reference>
<evidence type="ECO:0000313" key="3">
    <source>
        <dbReference type="Proteomes" id="UP000013270"/>
    </source>
</evidence>
<dbReference type="EMBL" id="APPK01000042">
    <property type="protein sequence ID" value="ENV21230.1"/>
    <property type="molecule type" value="Genomic_DNA"/>
</dbReference>
<keyword evidence="1" id="KW-0732">Signal</keyword>
<dbReference type="AlphaFoldDB" id="N8YPR6"/>
<dbReference type="PATRIC" id="fig|1217651.3.peg.2783"/>
<name>N8YPR6_ACIBZ</name>
<proteinExistence type="predicted"/>
<gene>
    <name evidence="2" type="ORF">F963_02822</name>
</gene>
<dbReference type="HOGENOM" id="CLU_3178921_0_0_6"/>
<feature type="chain" id="PRO_5004137522" description="DUF5666 domain-containing protein" evidence="1">
    <location>
        <begin position="20"/>
        <end position="46"/>
    </location>
</feature>
<evidence type="ECO:0008006" key="4">
    <source>
        <dbReference type="Google" id="ProtNLM"/>
    </source>
</evidence>
<comment type="caution">
    <text evidence="2">The sequence shown here is derived from an EMBL/GenBank/DDBJ whole genome shotgun (WGS) entry which is preliminary data.</text>
</comment>